<evidence type="ECO:0000313" key="3">
    <source>
        <dbReference type="EMBL" id="KRX05828.1"/>
    </source>
</evidence>
<protein>
    <submittedName>
        <fullName evidence="3">p-loop containing nucleoside triphosphate hydrolase</fullName>
    </submittedName>
</protein>
<organism evidence="3 4">
    <name type="scientific">Pseudocohnilembus persalinus</name>
    <name type="common">Ciliate</name>
    <dbReference type="NCBI Taxonomy" id="266149"/>
    <lineage>
        <taxon>Eukaryota</taxon>
        <taxon>Sar</taxon>
        <taxon>Alveolata</taxon>
        <taxon>Ciliophora</taxon>
        <taxon>Intramacronucleata</taxon>
        <taxon>Oligohymenophorea</taxon>
        <taxon>Scuticociliatia</taxon>
        <taxon>Philasterida</taxon>
        <taxon>Pseudocohnilembidae</taxon>
        <taxon>Pseudocohnilembus</taxon>
    </lineage>
</organism>
<keyword evidence="1" id="KW-0175">Coiled coil</keyword>
<sequence length="412" mass="48987">MQEIQNLSQEIEQLITVAEKSFGCQEEIEKNFKKPEERKKFQDIQNALLNIAQGKVKTNLFLFGSQSCGKTSFLNTLIQKMVFPIGFDETTQYQIYLSWRPKNEKYKLFKAKYKNFEGIQVVEKQSIEPEATGAQNIYEYLNQKSNKKIIKSNKNMQNIEKLSEEISELQIKKKLNDSQKQEIQEKQKKIQEYQTQMNKVPIFIYEGPIPKLDAFGSILQKYFYIVDMPGLDSQNQEWNKQIQDMFCQQDDILYFNNNPIMLIEDGNLTKNSFSNNLVTINKFLKNKKKSIKQQLEVYEQLDDYNQIQNGKDFDLKQMLAQKPFQNIIEDIFSNFEESDLFELHCKQNFEYINQDFYKVIYQKESQDYLKKKFKQCHEYEQNISEIFKLHLQKFKQNLSNLIEIAKGKIPQI</sequence>
<gene>
    <name evidence="3" type="ORF">PPERSA_02360</name>
</gene>
<name>A0A0V0QU86_PSEPJ</name>
<dbReference type="AlphaFoldDB" id="A0A0V0QU86"/>
<dbReference type="InParanoid" id="A0A0V0QU86"/>
<dbReference type="InterPro" id="IPR045063">
    <property type="entry name" value="Dynamin_N"/>
</dbReference>
<dbReference type="Proteomes" id="UP000054937">
    <property type="component" value="Unassembled WGS sequence"/>
</dbReference>
<reference evidence="3 4" key="1">
    <citation type="journal article" date="2015" name="Sci. Rep.">
        <title>Genome of the facultative scuticociliatosis pathogen Pseudocohnilembus persalinus provides insight into its virulence through horizontal gene transfer.</title>
        <authorList>
            <person name="Xiong J."/>
            <person name="Wang G."/>
            <person name="Cheng J."/>
            <person name="Tian M."/>
            <person name="Pan X."/>
            <person name="Warren A."/>
            <person name="Jiang C."/>
            <person name="Yuan D."/>
            <person name="Miao W."/>
        </authorList>
    </citation>
    <scope>NUCLEOTIDE SEQUENCE [LARGE SCALE GENOMIC DNA]</scope>
    <source>
        <strain evidence="3">36N120E</strain>
    </source>
</reference>
<dbReference type="InterPro" id="IPR027417">
    <property type="entry name" value="P-loop_NTPase"/>
</dbReference>
<evidence type="ECO:0000259" key="2">
    <source>
        <dbReference type="Pfam" id="PF00350"/>
    </source>
</evidence>
<evidence type="ECO:0000256" key="1">
    <source>
        <dbReference type="SAM" id="Coils"/>
    </source>
</evidence>
<dbReference type="SUPFAM" id="SSF52540">
    <property type="entry name" value="P-loop containing nucleoside triphosphate hydrolases"/>
    <property type="match status" value="1"/>
</dbReference>
<feature type="coiled-coil region" evidence="1">
    <location>
        <begin position="152"/>
        <end position="196"/>
    </location>
</feature>
<dbReference type="GO" id="GO:0016787">
    <property type="term" value="F:hydrolase activity"/>
    <property type="evidence" value="ECO:0007669"/>
    <property type="project" value="UniProtKB-KW"/>
</dbReference>
<comment type="caution">
    <text evidence="3">The sequence shown here is derived from an EMBL/GenBank/DDBJ whole genome shotgun (WGS) entry which is preliminary data.</text>
</comment>
<feature type="domain" description="Dynamin N-terminal" evidence="2">
    <location>
        <begin position="62"/>
        <end position="255"/>
    </location>
</feature>
<keyword evidence="3" id="KW-0378">Hydrolase</keyword>
<dbReference type="Gene3D" id="3.40.50.300">
    <property type="entry name" value="P-loop containing nucleotide triphosphate hydrolases"/>
    <property type="match status" value="1"/>
</dbReference>
<proteinExistence type="predicted"/>
<dbReference type="FunCoup" id="A0A0V0QU86">
    <property type="interactions" value="6"/>
</dbReference>
<evidence type="ECO:0000313" key="4">
    <source>
        <dbReference type="Proteomes" id="UP000054937"/>
    </source>
</evidence>
<dbReference type="Pfam" id="PF00350">
    <property type="entry name" value="Dynamin_N"/>
    <property type="match status" value="1"/>
</dbReference>
<keyword evidence="4" id="KW-1185">Reference proteome</keyword>
<accession>A0A0V0QU86</accession>
<dbReference type="EMBL" id="LDAU01000104">
    <property type="protein sequence ID" value="KRX05828.1"/>
    <property type="molecule type" value="Genomic_DNA"/>
</dbReference>
<dbReference type="CDD" id="cd00882">
    <property type="entry name" value="Ras_like_GTPase"/>
    <property type="match status" value="1"/>
</dbReference>